<dbReference type="InterPro" id="IPR006771">
    <property type="entry name" value="CetA-like"/>
</dbReference>
<name>A0ABR1M6F8_9PEZI</name>
<evidence type="ECO:0000313" key="2">
    <source>
        <dbReference type="EMBL" id="KAK7541783.1"/>
    </source>
</evidence>
<dbReference type="InterPro" id="IPR037176">
    <property type="entry name" value="Osmotin/thaumatin-like_sf"/>
</dbReference>
<accession>A0ABR1M6F8</accession>
<dbReference type="EMBL" id="JBBPDW010000023">
    <property type="protein sequence ID" value="KAK7541783.1"/>
    <property type="molecule type" value="Genomic_DNA"/>
</dbReference>
<protein>
    <submittedName>
        <fullName evidence="2">Uncharacterized protein</fullName>
    </submittedName>
</protein>
<keyword evidence="1" id="KW-0732">Signal</keyword>
<dbReference type="PANTHER" id="PTHR36195:SF6">
    <property type="entry name" value="SECRETED THAUMATIN-LIKE PROTEIN CALA"/>
    <property type="match status" value="1"/>
</dbReference>
<organism evidence="2 3">
    <name type="scientific">Phyllosticta citricarpa</name>
    <dbReference type="NCBI Taxonomy" id="55181"/>
    <lineage>
        <taxon>Eukaryota</taxon>
        <taxon>Fungi</taxon>
        <taxon>Dikarya</taxon>
        <taxon>Ascomycota</taxon>
        <taxon>Pezizomycotina</taxon>
        <taxon>Dothideomycetes</taxon>
        <taxon>Dothideomycetes incertae sedis</taxon>
        <taxon>Botryosphaeriales</taxon>
        <taxon>Phyllostictaceae</taxon>
        <taxon>Phyllosticta</taxon>
    </lineage>
</organism>
<dbReference type="Pfam" id="PF04681">
    <property type="entry name" value="Bys1"/>
    <property type="match status" value="1"/>
</dbReference>
<evidence type="ECO:0000256" key="1">
    <source>
        <dbReference type="SAM" id="SignalP"/>
    </source>
</evidence>
<keyword evidence="3" id="KW-1185">Reference proteome</keyword>
<gene>
    <name evidence="2" type="ORF">IWX46DRAFT_173347</name>
</gene>
<dbReference type="SUPFAM" id="SSF49870">
    <property type="entry name" value="Osmotin, thaumatin-like protein"/>
    <property type="match status" value="1"/>
</dbReference>
<dbReference type="Proteomes" id="UP001365128">
    <property type="component" value="Unassembled WGS sequence"/>
</dbReference>
<reference evidence="2 3" key="1">
    <citation type="submission" date="2024-04" db="EMBL/GenBank/DDBJ databases">
        <title>Phyllosticta paracitricarpa is synonymous to the EU quarantine fungus P. citricarpa based on phylogenomic analyses.</title>
        <authorList>
            <consortium name="Lawrence Berkeley National Laboratory"/>
            <person name="Van Ingen-Buijs V.A."/>
            <person name="Van Westerhoven A.C."/>
            <person name="Haridas S."/>
            <person name="Skiadas P."/>
            <person name="Martin F."/>
            <person name="Groenewald J.Z."/>
            <person name="Crous P.W."/>
            <person name="Seidl M.F."/>
        </authorList>
    </citation>
    <scope>NUCLEOTIDE SEQUENCE [LARGE SCALE GENOMIC DNA]</scope>
    <source>
        <strain evidence="2 3">CBS 122670</strain>
    </source>
</reference>
<sequence>MLKTSTVAAALLAVAPIASAGSAGVINNCHYDVNLWTADTERGQKGPFSLPAGETWSEEYYMVGTGASLNGGVSIKLSTSDDCEGAITQFEYTYSSDGSPDLWYDISNVNCKGTACPFFVDGFYLDGPTKVSCGPATAVCDAVYNVWNDDTATHGTSSNKDLTLYLCGEDGKTPFIAPPVSSFVVSTLSATPTPTPAVDISANIEVANVQPSMAPSSAVVASGPGFTSSRVDRRTTPFFITLFVRREESALSLFRCSRKKKI</sequence>
<feature type="chain" id="PRO_5046854769" evidence="1">
    <location>
        <begin position="21"/>
        <end position="262"/>
    </location>
</feature>
<proteinExistence type="predicted"/>
<comment type="caution">
    <text evidence="2">The sequence shown here is derived from an EMBL/GenBank/DDBJ whole genome shotgun (WGS) entry which is preliminary data.</text>
</comment>
<feature type="signal peptide" evidence="1">
    <location>
        <begin position="1"/>
        <end position="20"/>
    </location>
</feature>
<dbReference type="PANTHER" id="PTHR36195">
    <property type="entry name" value="DOMAIN PROTEIN, PUTATIVE (AFU_ORTHOLOGUE AFUA_5G01990)-RELATED-RELATED"/>
    <property type="match status" value="1"/>
</dbReference>
<evidence type="ECO:0000313" key="3">
    <source>
        <dbReference type="Proteomes" id="UP001365128"/>
    </source>
</evidence>